<proteinExistence type="inferred from homology"/>
<evidence type="ECO:0000256" key="2">
    <source>
        <dbReference type="ARBA" id="ARBA00009320"/>
    </source>
</evidence>
<keyword evidence="4" id="KW-0175">Coiled coil</keyword>
<dbReference type="EMBL" id="FPHJ01000041">
    <property type="protein sequence ID" value="SFV63931.1"/>
    <property type="molecule type" value="Genomic_DNA"/>
</dbReference>
<accession>A0A1W1CDY3</accession>
<organism evidence="5">
    <name type="scientific">hydrothermal vent metagenome</name>
    <dbReference type="NCBI Taxonomy" id="652676"/>
    <lineage>
        <taxon>unclassified sequences</taxon>
        <taxon>metagenomes</taxon>
        <taxon>ecological metagenomes</taxon>
    </lineage>
</organism>
<dbReference type="SUPFAM" id="SSF56752">
    <property type="entry name" value="D-aminoacid aminotransferase-like PLP-dependent enzymes"/>
    <property type="match status" value="1"/>
</dbReference>
<keyword evidence="5" id="KW-0032">Aminotransferase</keyword>
<dbReference type="PANTHER" id="PTHR42743:SF10">
    <property type="entry name" value="D-ALANINE AMINOTRANSFERASE"/>
    <property type="match status" value="1"/>
</dbReference>
<dbReference type="GO" id="GO:0005829">
    <property type="term" value="C:cytosol"/>
    <property type="evidence" value="ECO:0007669"/>
    <property type="project" value="TreeGrafter"/>
</dbReference>
<keyword evidence="3" id="KW-0663">Pyridoxal phosphate</keyword>
<dbReference type="InterPro" id="IPR001544">
    <property type="entry name" value="Aminotrans_IV"/>
</dbReference>
<gene>
    <name evidence="5" type="ORF">MNB_SUP05-5-958</name>
</gene>
<evidence type="ECO:0000256" key="1">
    <source>
        <dbReference type="ARBA" id="ARBA00001933"/>
    </source>
</evidence>
<dbReference type="Gene3D" id="3.30.470.10">
    <property type="match status" value="1"/>
</dbReference>
<feature type="coiled-coil region" evidence="4">
    <location>
        <begin position="40"/>
        <end position="67"/>
    </location>
</feature>
<evidence type="ECO:0000256" key="4">
    <source>
        <dbReference type="SAM" id="Coils"/>
    </source>
</evidence>
<sequence length="246" mass="28693">MVFLNGQFIEQQKAFISVMDRGFLFADGVYEVIPVYNSKIFKVNEHLERLEKNLKELNITISYSKDEIIAIIQKLIKKNNFKHQSIYLQITRGADKDRKHSFQKQLTPTIFIKSSELLPYPFDYLKQGHHCLTQRDIRWGRCDIKSTSLLANVLYAQSAKEQQVEEIILVRDDIITEGASSNVFIIKNNTLITHPENKHILSGITRKTVLEIAESINLKVKEKTFTKDELYNADEVFIRYQQIKKL</sequence>
<dbReference type="InterPro" id="IPR043131">
    <property type="entry name" value="BCAT-like_N"/>
</dbReference>
<dbReference type="InterPro" id="IPR036038">
    <property type="entry name" value="Aminotransferase-like"/>
</dbReference>
<comment type="similarity">
    <text evidence="2">Belongs to the class-IV pyridoxal-phosphate-dependent aminotransferase family.</text>
</comment>
<evidence type="ECO:0000313" key="5">
    <source>
        <dbReference type="EMBL" id="SFV63931.1"/>
    </source>
</evidence>
<dbReference type="PROSITE" id="PS00770">
    <property type="entry name" value="AA_TRANSFER_CLASS_4"/>
    <property type="match status" value="1"/>
</dbReference>
<dbReference type="AlphaFoldDB" id="A0A1W1CDY3"/>
<keyword evidence="5" id="KW-0808">Transferase</keyword>
<dbReference type="PANTHER" id="PTHR42743">
    <property type="entry name" value="AMINO-ACID AMINOTRANSFERASE"/>
    <property type="match status" value="1"/>
</dbReference>
<evidence type="ECO:0000256" key="3">
    <source>
        <dbReference type="ARBA" id="ARBA00022898"/>
    </source>
</evidence>
<dbReference type="EC" id="2.6.1.21" evidence="5"/>
<dbReference type="InterPro" id="IPR050571">
    <property type="entry name" value="Class-IV_PLP-Dep_Aminotrnsfr"/>
</dbReference>
<protein>
    <submittedName>
        <fullName evidence="5">D-alanine aminotransferase</fullName>
        <ecNumber evidence="5">2.6.1.21</ecNumber>
    </submittedName>
</protein>
<dbReference type="Pfam" id="PF01063">
    <property type="entry name" value="Aminotran_4"/>
    <property type="match status" value="1"/>
</dbReference>
<dbReference type="GO" id="GO:0008652">
    <property type="term" value="P:amino acid biosynthetic process"/>
    <property type="evidence" value="ECO:0007669"/>
    <property type="project" value="UniProtKB-ARBA"/>
</dbReference>
<reference evidence="5" key="1">
    <citation type="submission" date="2016-10" db="EMBL/GenBank/DDBJ databases">
        <authorList>
            <person name="de Groot N.N."/>
        </authorList>
    </citation>
    <scope>NUCLEOTIDE SEQUENCE</scope>
</reference>
<dbReference type="InterPro" id="IPR018300">
    <property type="entry name" value="Aminotrans_IV_CS"/>
</dbReference>
<dbReference type="GO" id="GO:0046394">
    <property type="term" value="P:carboxylic acid biosynthetic process"/>
    <property type="evidence" value="ECO:0007669"/>
    <property type="project" value="UniProtKB-ARBA"/>
</dbReference>
<dbReference type="Gene3D" id="3.20.10.10">
    <property type="entry name" value="D-amino Acid Aminotransferase, subunit A, domain 2"/>
    <property type="match status" value="1"/>
</dbReference>
<dbReference type="GO" id="GO:0047810">
    <property type="term" value="F:D-alanine-2-oxoglutarate aminotransferase activity"/>
    <property type="evidence" value="ECO:0007669"/>
    <property type="project" value="UniProtKB-EC"/>
</dbReference>
<name>A0A1W1CDY3_9ZZZZ</name>
<dbReference type="FunFam" id="3.20.10.10:FF:000002">
    <property type="entry name" value="D-alanine aminotransferase"/>
    <property type="match status" value="1"/>
</dbReference>
<comment type="cofactor">
    <cofactor evidence="1">
        <name>pyridoxal 5'-phosphate</name>
        <dbReference type="ChEBI" id="CHEBI:597326"/>
    </cofactor>
</comment>
<dbReference type="InterPro" id="IPR043132">
    <property type="entry name" value="BCAT-like_C"/>
</dbReference>